<dbReference type="KEGG" id="snep:Enr13x_10980"/>
<proteinExistence type="predicted"/>
<dbReference type="Gene3D" id="3.90.1570.10">
    <property type="entry name" value="tt1808, chain A"/>
    <property type="match status" value="1"/>
</dbReference>
<organism evidence="2 3">
    <name type="scientific">Stieleria neptunia</name>
    <dbReference type="NCBI Taxonomy" id="2527979"/>
    <lineage>
        <taxon>Bacteria</taxon>
        <taxon>Pseudomonadati</taxon>
        <taxon>Planctomycetota</taxon>
        <taxon>Planctomycetia</taxon>
        <taxon>Pirellulales</taxon>
        <taxon>Pirellulaceae</taxon>
        <taxon>Stieleria</taxon>
    </lineage>
</organism>
<dbReference type="InterPro" id="IPR012296">
    <property type="entry name" value="Nuclease_put_TT1808"/>
</dbReference>
<dbReference type="RefSeq" id="WP_145385008.1">
    <property type="nucleotide sequence ID" value="NZ_CP037423.1"/>
</dbReference>
<keyword evidence="3" id="KW-1185">Reference proteome</keyword>
<dbReference type="PANTHER" id="PTHR34107">
    <property type="entry name" value="SLL0198 PROTEIN-RELATED"/>
    <property type="match status" value="1"/>
</dbReference>
<evidence type="ECO:0000313" key="2">
    <source>
        <dbReference type="EMBL" id="QDV41260.1"/>
    </source>
</evidence>
<dbReference type="PANTHER" id="PTHR34107:SF4">
    <property type="entry name" value="SLL1222 PROTEIN"/>
    <property type="match status" value="1"/>
</dbReference>
<sequence length="220" mass="24841">MLDESNLESIFASPELPKIAEVINSKLAAERKARERFRRELTPSVKAEFIAGEVVMHSPAKAKHLRVTRRLLKLLDTYVHRHGLGEVFSEKALICLTRNDYEPDVVFFGKEKASTFGPDHMEFPAPDFVVEVLSESTASRDRGVKFQDYGQHGIGEYWIVDCDEKTIEQYVLRDNEREYHLAQKLAGGSIGSRVVEGFEIPIAALFDDQANAEALVELCD</sequence>
<dbReference type="InterPro" id="IPR011335">
    <property type="entry name" value="Restrct_endonuc-II-like"/>
</dbReference>
<gene>
    <name evidence="2" type="ORF">Enr13x_10980</name>
</gene>
<dbReference type="SUPFAM" id="SSF52980">
    <property type="entry name" value="Restriction endonuclease-like"/>
    <property type="match status" value="1"/>
</dbReference>
<accession>A0A518HKC6</accession>
<dbReference type="Pfam" id="PF05685">
    <property type="entry name" value="Uma2"/>
    <property type="match status" value="1"/>
</dbReference>
<dbReference type="AlphaFoldDB" id="A0A518HKC6"/>
<dbReference type="InterPro" id="IPR008538">
    <property type="entry name" value="Uma2"/>
</dbReference>
<dbReference type="OrthoDB" id="7262039at2"/>
<name>A0A518HKC6_9BACT</name>
<dbReference type="Proteomes" id="UP000319004">
    <property type="component" value="Chromosome"/>
</dbReference>
<protein>
    <recommendedName>
        <fullName evidence="1">Putative restriction endonuclease domain-containing protein</fullName>
    </recommendedName>
</protein>
<evidence type="ECO:0000313" key="3">
    <source>
        <dbReference type="Proteomes" id="UP000319004"/>
    </source>
</evidence>
<reference evidence="2 3" key="1">
    <citation type="submission" date="2019-03" db="EMBL/GenBank/DDBJ databases">
        <title>Deep-cultivation of Planctomycetes and their phenomic and genomic characterization uncovers novel biology.</title>
        <authorList>
            <person name="Wiegand S."/>
            <person name="Jogler M."/>
            <person name="Boedeker C."/>
            <person name="Pinto D."/>
            <person name="Vollmers J."/>
            <person name="Rivas-Marin E."/>
            <person name="Kohn T."/>
            <person name="Peeters S.H."/>
            <person name="Heuer A."/>
            <person name="Rast P."/>
            <person name="Oberbeckmann S."/>
            <person name="Bunk B."/>
            <person name="Jeske O."/>
            <person name="Meyerdierks A."/>
            <person name="Storesund J.E."/>
            <person name="Kallscheuer N."/>
            <person name="Luecker S."/>
            <person name="Lage O.M."/>
            <person name="Pohl T."/>
            <person name="Merkel B.J."/>
            <person name="Hornburger P."/>
            <person name="Mueller R.-W."/>
            <person name="Bruemmer F."/>
            <person name="Labrenz M."/>
            <person name="Spormann A.M."/>
            <person name="Op den Camp H."/>
            <person name="Overmann J."/>
            <person name="Amann R."/>
            <person name="Jetten M.S.M."/>
            <person name="Mascher T."/>
            <person name="Medema M.H."/>
            <person name="Devos D.P."/>
            <person name="Kaster A.-K."/>
            <person name="Ovreas L."/>
            <person name="Rohde M."/>
            <person name="Galperin M.Y."/>
            <person name="Jogler C."/>
        </authorList>
    </citation>
    <scope>NUCLEOTIDE SEQUENCE [LARGE SCALE GENOMIC DNA]</scope>
    <source>
        <strain evidence="2 3">Enr13</strain>
    </source>
</reference>
<dbReference type="EMBL" id="CP037423">
    <property type="protein sequence ID" value="QDV41260.1"/>
    <property type="molecule type" value="Genomic_DNA"/>
</dbReference>
<feature type="domain" description="Putative restriction endonuclease" evidence="1">
    <location>
        <begin position="41"/>
        <end position="202"/>
    </location>
</feature>
<dbReference type="CDD" id="cd06260">
    <property type="entry name" value="DUF820-like"/>
    <property type="match status" value="1"/>
</dbReference>
<evidence type="ECO:0000259" key="1">
    <source>
        <dbReference type="Pfam" id="PF05685"/>
    </source>
</evidence>